<dbReference type="Gene3D" id="3.40.109.10">
    <property type="entry name" value="NADH Oxidase"/>
    <property type="match status" value="1"/>
</dbReference>
<organism evidence="2 3">
    <name type="scientific">Hornefia porci</name>
    <dbReference type="NCBI Taxonomy" id="2652292"/>
    <lineage>
        <taxon>Bacteria</taxon>
        <taxon>Bacillati</taxon>
        <taxon>Bacillota</taxon>
        <taxon>Clostridia</taxon>
        <taxon>Peptostreptococcales</taxon>
        <taxon>Anaerovoracaceae</taxon>
        <taxon>Hornefia</taxon>
    </lineage>
</organism>
<dbReference type="SUPFAM" id="SSF55469">
    <property type="entry name" value="FMN-dependent nitroreductase-like"/>
    <property type="match status" value="1"/>
</dbReference>
<dbReference type="InterPro" id="IPR000415">
    <property type="entry name" value="Nitroreductase-like"/>
</dbReference>
<gene>
    <name evidence="2" type="ORF">BHK98_11210</name>
</gene>
<dbReference type="RefSeq" id="WP_075714323.1">
    <property type="nucleotide sequence ID" value="NZ_MJIE01000001.1"/>
</dbReference>
<dbReference type="InterPro" id="IPR029478">
    <property type="entry name" value="TM1586_NiRdase"/>
</dbReference>
<comment type="caution">
    <text evidence="2">The sequence shown here is derived from an EMBL/GenBank/DDBJ whole genome shotgun (WGS) entry which is preliminary data.</text>
</comment>
<evidence type="ECO:0000259" key="1">
    <source>
        <dbReference type="Pfam" id="PF14512"/>
    </source>
</evidence>
<keyword evidence="3" id="KW-1185">Reference proteome</keyword>
<dbReference type="GO" id="GO:0016491">
    <property type="term" value="F:oxidoreductase activity"/>
    <property type="evidence" value="ECO:0007669"/>
    <property type="project" value="InterPro"/>
</dbReference>
<sequence>MTLMEAIEQRHSVRQFEDKLIDAETAAKLKAEIDTVNHDSGLHIQLFTDESEAFKGNEPHYGQFSGCKNYFALVGKKGMDEKIGYYGQRLVLYAQQLGLNTCWVALTYKKGKVVVDTASGEKLYIVIALGYGKTQGAAHKVKEETAVSDIAPDSPDWYRNGVKAALLAPTAMNQQKFKFSRAGDKVNAKAGMGFYTKIDLGIVKYNFEIGAGKDSFNWA</sequence>
<dbReference type="Pfam" id="PF14512">
    <property type="entry name" value="TM1586_NiRdase"/>
    <property type="match status" value="1"/>
</dbReference>
<dbReference type="STRING" id="1261640.BHK98_11210"/>
<dbReference type="Proteomes" id="UP000187404">
    <property type="component" value="Unassembled WGS sequence"/>
</dbReference>
<evidence type="ECO:0000313" key="2">
    <source>
        <dbReference type="EMBL" id="OLR56584.1"/>
    </source>
</evidence>
<dbReference type="OrthoDB" id="9814075at2"/>
<evidence type="ECO:0000313" key="3">
    <source>
        <dbReference type="Proteomes" id="UP000187404"/>
    </source>
</evidence>
<protein>
    <submittedName>
        <fullName evidence="2">Nitroreductase</fullName>
    </submittedName>
</protein>
<accession>A0A1Q9JK92</accession>
<dbReference type="AlphaFoldDB" id="A0A1Q9JK92"/>
<proteinExistence type="predicted"/>
<feature type="domain" description="Putative nitroreductase TM1586" evidence="1">
    <location>
        <begin position="3"/>
        <end position="211"/>
    </location>
</feature>
<reference evidence="2 3" key="1">
    <citation type="journal article" date="2016" name="Appl. Environ. Microbiol.">
        <title>Function and Phylogeny of Bacterial Butyryl Coenzyme A:Acetate Transferases and Their Diversity in the Proximal Colon of Swine.</title>
        <authorList>
            <person name="Trachsel J."/>
            <person name="Bayles D.O."/>
            <person name="Looft T."/>
            <person name="Levine U.Y."/>
            <person name="Allen H.K."/>
        </authorList>
    </citation>
    <scope>NUCLEOTIDE SEQUENCE [LARGE SCALE GENOMIC DNA]</scope>
    <source>
        <strain evidence="2 3">68-3-10</strain>
    </source>
</reference>
<name>A0A1Q9JK92_9FIRM</name>
<dbReference type="EMBL" id="MJIE01000001">
    <property type="protein sequence ID" value="OLR56584.1"/>
    <property type="molecule type" value="Genomic_DNA"/>
</dbReference>